<dbReference type="PROSITE" id="PS50894">
    <property type="entry name" value="HPT"/>
    <property type="match status" value="1"/>
</dbReference>
<feature type="compositionally biased region" description="Polar residues" evidence="3">
    <location>
        <begin position="323"/>
        <end position="360"/>
    </location>
</feature>
<dbReference type="InterPro" id="IPR036641">
    <property type="entry name" value="HPT_dom_sf"/>
</dbReference>
<feature type="region of interest" description="Disordered" evidence="3">
    <location>
        <begin position="292"/>
        <end position="363"/>
    </location>
</feature>
<evidence type="ECO:0000259" key="5">
    <source>
        <dbReference type="PROSITE" id="PS50894"/>
    </source>
</evidence>
<protein>
    <recommendedName>
        <fullName evidence="5">HPt domain-containing protein</fullName>
    </recommendedName>
</protein>
<sequence length="495" mass="54144">MAAHEQPSSDTLTISSHRKRSWRQRLTLLLALVALCAALAITALYLYRAKQYQGMIDLLSPMQSQSDALYFSLSRTVVRGDLALANLATSTLAFRQQALALTQLGLSNEQRLPGLQSAAVSANLLVDQADNLYANFVAHHNMAVLLQRAMQQPISARLMDEYLHFASLLLFAQIDGDHRDILQYFSQLEQRSALWSAEERQQIQALVQQISPLVARKKVYQAMTNALFENHFMGELRALILSAYDRRNQAVMRASLAGLIAIFALWGAMALRRSSASRHTASSQGCAAPVIRQGDDAPQSVNDAEPTAKPTKADSNRHGASVCTAQTPKHSSPISSQTSPHESPNHLPSSQADMQQTAASKSDLAQADAASAYRSQTQAPFGLQYMMSCFDDDIASVNMLLRIFATDHREDMTKIEQLLAKQQWEEAQRCAHSLKGVAGSLAAESLKAAAAQVEQSLRQQEPPSAILLDALSAALQDTIQAVDQHLAMQPEVSAE</sequence>
<reference evidence="6" key="1">
    <citation type="submission" date="2021-11" db="EMBL/GenBank/DDBJ databases">
        <authorList>
            <person name="Rodrigo-Torres L."/>
            <person name="Arahal R. D."/>
            <person name="Lucena T."/>
        </authorList>
    </citation>
    <scope>NUCLEOTIDE SEQUENCE</scope>
    <source>
        <strain evidence="6">CECT 7929</strain>
    </source>
</reference>
<keyword evidence="7" id="KW-1185">Reference proteome</keyword>
<evidence type="ECO:0000256" key="1">
    <source>
        <dbReference type="ARBA" id="ARBA00023012"/>
    </source>
</evidence>
<evidence type="ECO:0000256" key="2">
    <source>
        <dbReference type="PROSITE-ProRule" id="PRU00110"/>
    </source>
</evidence>
<evidence type="ECO:0000256" key="3">
    <source>
        <dbReference type="SAM" id="MobiDB-lite"/>
    </source>
</evidence>
<dbReference type="EMBL" id="CAKLDI010000001">
    <property type="protein sequence ID" value="CAH0533073.1"/>
    <property type="molecule type" value="Genomic_DNA"/>
</dbReference>
<dbReference type="RefSeq" id="WP_237465289.1">
    <property type="nucleotide sequence ID" value="NZ_CAKLDI010000001.1"/>
</dbReference>
<evidence type="ECO:0000313" key="6">
    <source>
        <dbReference type="EMBL" id="CAH0533073.1"/>
    </source>
</evidence>
<dbReference type="InterPro" id="IPR008207">
    <property type="entry name" value="Sig_transdc_His_kin_Hpt_dom"/>
</dbReference>
<evidence type="ECO:0000256" key="4">
    <source>
        <dbReference type="SAM" id="Phobius"/>
    </source>
</evidence>
<keyword evidence="4" id="KW-1133">Transmembrane helix</keyword>
<organism evidence="6 7">
    <name type="scientific">Vibrio stylophorae</name>
    <dbReference type="NCBI Taxonomy" id="659351"/>
    <lineage>
        <taxon>Bacteria</taxon>
        <taxon>Pseudomonadati</taxon>
        <taxon>Pseudomonadota</taxon>
        <taxon>Gammaproteobacteria</taxon>
        <taxon>Vibrionales</taxon>
        <taxon>Vibrionaceae</taxon>
        <taxon>Vibrio</taxon>
    </lineage>
</organism>
<keyword evidence="2" id="KW-0597">Phosphoprotein</keyword>
<accession>A0ABN8DRX5</accession>
<keyword evidence="4" id="KW-0812">Transmembrane</keyword>
<dbReference type="Proteomes" id="UP000838672">
    <property type="component" value="Unassembled WGS sequence"/>
</dbReference>
<keyword evidence="4" id="KW-0472">Membrane</keyword>
<keyword evidence="1" id="KW-0902">Two-component regulatory system</keyword>
<feature type="modified residue" description="Phosphohistidine" evidence="2">
    <location>
        <position position="432"/>
    </location>
</feature>
<name>A0ABN8DRX5_9VIBR</name>
<dbReference type="CDD" id="cd00088">
    <property type="entry name" value="HPT"/>
    <property type="match status" value="1"/>
</dbReference>
<feature type="transmembrane region" description="Helical" evidence="4">
    <location>
        <begin position="250"/>
        <end position="271"/>
    </location>
</feature>
<comment type="caution">
    <text evidence="6">The sequence shown here is derived from an EMBL/GenBank/DDBJ whole genome shotgun (WGS) entry which is preliminary data.</text>
</comment>
<proteinExistence type="predicted"/>
<feature type="transmembrane region" description="Helical" evidence="4">
    <location>
        <begin position="26"/>
        <end position="47"/>
    </location>
</feature>
<dbReference type="SUPFAM" id="SSF47226">
    <property type="entry name" value="Histidine-containing phosphotransfer domain, HPT domain"/>
    <property type="match status" value="1"/>
</dbReference>
<dbReference type="Pfam" id="PF01627">
    <property type="entry name" value="Hpt"/>
    <property type="match status" value="1"/>
</dbReference>
<dbReference type="Gene3D" id="1.20.120.160">
    <property type="entry name" value="HPT domain"/>
    <property type="match status" value="1"/>
</dbReference>
<feature type="domain" description="HPt" evidence="5">
    <location>
        <begin position="393"/>
        <end position="489"/>
    </location>
</feature>
<dbReference type="SMART" id="SM00073">
    <property type="entry name" value="HPT"/>
    <property type="match status" value="1"/>
</dbReference>
<gene>
    <name evidence="6" type="ORF">VST7929_00926</name>
</gene>
<evidence type="ECO:0000313" key="7">
    <source>
        <dbReference type="Proteomes" id="UP000838672"/>
    </source>
</evidence>